<evidence type="ECO:0000313" key="2">
    <source>
        <dbReference type="EMBL" id="POM72990.1"/>
    </source>
</evidence>
<protein>
    <submittedName>
        <fullName evidence="2">ABC Superfamily</fullName>
    </submittedName>
</protein>
<proteinExistence type="predicted"/>
<evidence type="ECO:0000313" key="3">
    <source>
        <dbReference type="Proteomes" id="UP000237271"/>
    </source>
</evidence>
<feature type="compositionally biased region" description="Low complexity" evidence="1">
    <location>
        <begin position="80"/>
        <end position="90"/>
    </location>
</feature>
<comment type="caution">
    <text evidence="2">The sequence shown here is derived from an EMBL/GenBank/DDBJ whole genome shotgun (WGS) entry which is preliminary data.</text>
</comment>
<feature type="region of interest" description="Disordered" evidence="1">
    <location>
        <begin position="345"/>
        <end position="375"/>
    </location>
</feature>
<sequence length="406" mass="45146">MPRKASTHGALAPSKSKIARSKAAKANSKDKAVPRKEANIHTAAGFTQGREPERSRSRSLSTDDRPNPRFAYRDHKSSEAKAASASSLAKNLTLDRGKARAQAVKAASQKRAAEGVVAAKKRAAPGSPASDSPITKGFRSLFDSSDEGEEDWAVTDPQEISNDLYEQQERYQAAQLQGTPVPPTPVYPRGYYPPDAGSGSPMFLEHLKAPRGLNHGRTSRGAYERALVQDEPLFVNDIEAARCVLLAPHRISLKEFTSLRKKPDDRGGLFPVWGYPWVQPENTTTQTQAEDLFWRWVSLKIFTVQELKELQEDRLLSYVLDLRDLRIEFAHLIAKRQLHSVMEGLRQQSKSGAQDERGYGSANPGTVHRKAAKKPRTTYARLLQIPNLNSLRAVNPEPVFRLPRVL</sequence>
<feature type="region of interest" description="Disordered" evidence="1">
    <location>
        <begin position="1"/>
        <end position="136"/>
    </location>
</feature>
<dbReference type="Proteomes" id="UP000237271">
    <property type="component" value="Unassembled WGS sequence"/>
</dbReference>
<feature type="compositionally biased region" description="Basic and acidic residues" evidence="1">
    <location>
        <begin position="27"/>
        <end position="39"/>
    </location>
</feature>
<dbReference type="AlphaFoldDB" id="A0A2P4Y5A6"/>
<name>A0A2P4Y5A6_9STRA</name>
<keyword evidence="3" id="KW-1185">Reference proteome</keyword>
<evidence type="ECO:0000256" key="1">
    <source>
        <dbReference type="SAM" id="MobiDB-lite"/>
    </source>
</evidence>
<organism evidence="2 3">
    <name type="scientific">Phytophthora palmivora</name>
    <dbReference type="NCBI Taxonomy" id="4796"/>
    <lineage>
        <taxon>Eukaryota</taxon>
        <taxon>Sar</taxon>
        <taxon>Stramenopiles</taxon>
        <taxon>Oomycota</taxon>
        <taxon>Peronosporomycetes</taxon>
        <taxon>Peronosporales</taxon>
        <taxon>Peronosporaceae</taxon>
        <taxon>Phytophthora</taxon>
    </lineage>
</organism>
<reference evidence="2 3" key="1">
    <citation type="journal article" date="2017" name="Genome Biol. Evol.">
        <title>Phytophthora megakarya and P. palmivora, closely related causal agents of cacao black pod rot, underwent increases in genome sizes and gene numbers by different mechanisms.</title>
        <authorList>
            <person name="Ali S.S."/>
            <person name="Shao J."/>
            <person name="Lary D.J."/>
            <person name="Kronmiller B."/>
            <person name="Shen D."/>
            <person name="Strem M.D."/>
            <person name="Amoako-Attah I."/>
            <person name="Akrofi A.Y."/>
            <person name="Begoude B.A."/>
            <person name="Ten Hoopen G.M."/>
            <person name="Coulibaly K."/>
            <person name="Kebe B.I."/>
            <person name="Melnick R.L."/>
            <person name="Guiltinan M.J."/>
            <person name="Tyler B.M."/>
            <person name="Meinhardt L.W."/>
            <person name="Bailey B.A."/>
        </authorList>
    </citation>
    <scope>NUCLEOTIDE SEQUENCE [LARGE SCALE GENOMIC DNA]</scope>
    <source>
        <strain evidence="3">sbr112.9</strain>
    </source>
</reference>
<feature type="compositionally biased region" description="Basic and acidic residues" evidence="1">
    <location>
        <begin position="50"/>
        <end position="79"/>
    </location>
</feature>
<accession>A0A2P4Y5A6</accession>
<dbReference type="OrthoDB" id="126917at2759"/>
<dbReference type="EMBL" id="NCKW01005349">
    <property type="protein sequence ID" value="POM72990.1"/>
    <property type="molecule type" value="Genomic_DNA"/>
</dbReference>
<gene>
    <name evidence="2" type="ORF">PHPALM_10210</name>
</gene>